<organism evidence="1 2">
    <name type="scientific">Rhizobium wenxiniae</name>
    <dbReference type="NCBI Taxonomy" id="1737357"/>
    <lineage>
        <taxon>Bacteria</taxon>
        <taxon>Pseudomonadati</taxon>
        <taxon>Pseudomonadota</taxon>
        <taxon>Alphaproteobacteria</taxon>
        <taxon>Hyphomicrobiales</taxon>
        <taxon>Rhizobiaceae</taxon>
        <taxon>Rhizobium/Agrobacterium group</taxon>
        <taxon>Rhizobium</taxon>
    </lineage>
</organism>
<dbReference type="EMBL" id="JACHEG010000006">
    <property type="protein sequence ID" value="MBB6164836.1"/>
    <property type="molecule type" value="Genomic_DNA"/>
</dbReference>
<keyword evidence="1" id="KW-0966">Cell projection</keyword>
<reference evidence="1 2" key="1">
    <citation type="submission" date="2020-08" db="EMBL/GenBank/DDBJ databases">
        <title>Genomic Encyclopedia of Type Strains, Phase IV (KMG-IV): sequencing the most valuable type-strain genomes for metagenomic binning, comparative biology and taxonomic classification.</title>
        <authorList>
            <person name="Goeker M."/>
        </authorList>
    </citation>
    <scope>NUCLEOTIDE SEQUENCE [LARGE SCALE GENOMIC DNA]</scope>
    <source>
        <strain evidence="1 2">DSM 100734</strain>
    </source>
</reference>
<name>A0A7W9YA53_9HYPH</name>
<keyword evidence="2" id="KW-1185">Reference proteome</keyword>
<dbReference type="Proteomes" id="UP000547879">
    <property type="component" value="Unassembled WGS sequence"/>
</dbReference>
<comment type="caution">
    <text evidence="1">The sequence shown here is derived from an EMBL/GenBank/DDBJ whole genome shotgun (WGS) entry which is preliminary data.</text>
</comment>
<keyword evidence="1" id="KW-0969">Cilium</keyword>
<keyword evidence="1" id="KW-0282">Flagellum</keyword>
<gene>
    <name evidence="1" type="ORF">HNQ72_004681</name>
</gene>
<dbReference type="AlphaFoldDB" id="A0A7W9YA53"/>
<dbReference type="Pfam" id="PF20089">
    <property type="entry name" value="DUF6481"/>
    <property type="match status" value="1"/>
</dbReference>
<dbReference type="InterPro" id="IPR045510">
    <property type="entry name" value="DUF6481"/>
</dbReference>
<evidence type="ECO:0000313" key="1">
    <source>
        <dbReference type="EMBL" id="MBB6164836.1"/>
    </source>
</evidence>
<proteinExistence type="predicted"/>
<protein>
    <submittedName>
        <fullName evidence="1">Flagellar biosynthesis GTPase FlhF</fullName>
    </submittedName>
</protein>
<sequence>MRHARNNELTDRRSAAADAKAALLTAYRAAKTAAEPSRSARQAERISLVEAREARRAERERLKHEERLRIETLAVQEQAATEAAATAEVEARRSAENAGSRVSWKTRQPARLSATDAMLPARPGRFNIQALAFEWMGPRNRSGRDIKSRSNYSLLRSL</sequence>
<evidence type="ECO:0000313" key="2">
    <source>
        <dbReference type="Proteomes" id="UP000547879"/>
    </source>
</evidence>
<accession>A0A7W9YA53</accession>